<reference evidence="2 3" key="1">
    <citation type="submission" date="2020-02" db="EMBL/GenBank/DDBJ databases">
        <authorList>
            <person name="Ferguson B K."/>
        </authorList>
    </citation>
    <scope>NUCLEOTIDE SEQUENCE [LARGE SCALE GENOMIC DNA]</scope>
</reference>
<evidence type="ECO:0000313" key="3">
    <source>
        <dbReference type="Proteomes" id="UP000479000"/>
    </source>
</evidence>
<accession>A0A6H5GDQ0</accession>
<feature type="non-terminal residue" evidence="2">
    <location>
        <position position="85"/>
    </location>
</feature>
<dbReference type="EMBL" id="CADCXU010011192">
    <property type="protein sequence ID" value="CAB0001614.1"/>
    <property type="molecule type" value="Genomic_DNA"/>
</dbReference>
<protein>
    <submittedName>
        <fullName evidence="2">Uncharacterized protein</fullName>
    </submittedName>
</protein>
<dbReference type="Proteomes" id="UP000479000">
    <property type="component" value="Unassembled WGS sequence"/>
</dbReference>
<dbReference type="AlphaFoldDB" id="A0A6H5GDQ0"/>
<feature type="region of interest" description="Disordered" evidence="1">
    <location>
        <begin position="54"/>
        <end position="85"/>
    </location>
</feature>
<evidence type="ECO:0000313" key="2">
    <source>
        <dbReference type="EMBL" id="CAB0001614.1"/>
    </source>
</evidence>
<evidence type="ECO:0000256" key="1">
    <source>
        <dbReference type="SAM" id="MobiDB-lite"/>
    </source>
</evidence>
<proteinExistence type="predicted"/>
<sequence length="85" mass="9539">MKFRELLRQMSTNYLIDENVGIRCVPVIAGLFEKMVPSVKDRMAMLAEMVSDIREPLQPSEEPEVSVVGKSDGQQDEMTSEPPAI</sequence>
<name>A0A6H5GDQ0_9HEMI</name>
<gene>
    <name evidence="2" type="ORF">NTEN_LOCUS7401</name>
</gene>
<organism evidence="2 3">
    <name type="scientific">Nesidiocoris tenuis</name>
    <dbReference type="NCBI Taxonomy" id="355587"/>
    <lineage>
        <taxon>Eukaryota</taxon>
        <taxon>Metazoa</taxon>
        <taxon>Ecdysozoa</taxon>
        <taxon>Arthropoda</taxon>
        <taxon>Hexapoda</taxon>
        <taxon>Insecta</taxon>
        <taxon>Pterygota</taxon>
        <taxon>Neoptera</taxon>
        <taxon>Paraneoptera</taxon>
        <taxon>Hemiptera</taxon>
        <taxon>Heteroptera</taxon>
        <taxon>Panheteroptera</taxon>
        <taxon>Cimicomorpha</taxon>
        <taxon>Miridae</taxon>
        <taxon>Dicyphina</taxon>
        <taxon>Nesidiocoris</taxon>
    </lineage>
</organism>
<dbReference type="OrthoDB" id="27187at2759"/>
<keyword evidence="3" id="KW-1185">Reference proteome</keyword>